<evidence type="ECO:0000313" key="2">
    <source>
        <dbReference type="Proteomes" id="UP001479606"/>
    </source>
</evidence>
<organism evidence="1 2">
    <name type="scientific">Hymenobacter segetis</name>
    <dbReference type="NCBI Taxonomy" id="2025509"/>
    <lineage>
        <taxon>Bacteria</taxon>
        <taxon>Pseudomonadati</taxon>
        <taxon>Bacteroidota</taxon>
        <taxon>Cytophagia</taxon>
        <taxon>Cytophagales</taxon>
        <taxon>Hymenobacteraceae</taxon>
        <taxon>Hymenobacter</taxon>
    </lineage>
</organism>
<accession>A0ABU9LU97</accession>
<evidence type="ECO:0000313" key="1">
    <source>
        <dbReference type="EMBL" id="MEL5994186.1"/>
    </source>
</evidence>
<dbReference type="SUPFAM" id="SSF88946">
    <property type="entry name" value="Sigma2 domain of RNA polymerase sigma factors"/>
    <property type="match status" value="1"/>
</dbReference>
<dbReference type="InterPro" id="IPR013325">
    <property type="entry name" value="RNA_pol_sigma_r2"/>
</dbReference>
<proteinExistence type="predicted"/>
<gene>
    <name evidence="1" type="ORF">AAFH49_08200</name>
</gene>
<keyword evidence="2" id="KW-1185">Reference proteome</keyword>
<dbReference type="RefSeq" id="WP_342297220.1">
    <property type="nucleotide sequence ID" value="NZ_JBCEVZ010000014.1"/>
</dbReference>
<sequence length="107" mass="11992">MLRPLRIAKLECQTEEDRQARQEVLNAPVPPGLPLGTNMLLISVAGRFRGRGLSLAELVEAGKHGWQGAQRYYGAETDKFERWGLLWVQESMSMALYDHENKAGPPS</sequence>
<protein>
    <recommendedName>
        <fullName evidence="3">RNA polymerase sigma-70 region 2 domain-containing protein</fullName>
    </recommendedName>
</protein>
<dbReference type="Proteomes" id="UP001479606">
    <property type="component" value="Unassembled WGS sequence"/>
</dbReference>
<name>A0ABU9LU97_9BACT</name>
<dbReference type="EMBL" id="JBCEVZ010000014">
    <property type="protein sequence ID" value="MEL5994186.1"/>
    <property type="molecule type" value="Genomic_DNA"/>
</dbReference>
<evidence type="ECO:0008006" key="3">
    <source>
        <dbReference type="Google" id="ProtNLM"/>
    </source>
</evidence>
<comment type="caution">
    <text evidence="1">The sequence shown here is derived from an EMBL/GenBank/DDBJ whole genome shotgun (WGS) entry which is preliminary data.</text>
</comment>
<reference evidence="1 2" key="1">
    <citation type="journal article" date="2018" name="Arch. Microbiol.">
        <title>Hymenobacter segetis sp. nov., isolated from soil.</title>
        <authorList>
            <person name="Ten L.N."/>
            <person name="Lim S.J."/>
            <person name="Kim B.O."/>
            <person name="Kang I.K."/>
            <person name="Jung H.Y."/>
        </authorList>
    </citation>
    <scope>NUCLEOTIDE SEQUENCE [LARGE SCALE GENOMIC DNA]</scope>
    <source>
        <strain evidence="1 2">S7-3-11</strain>
    </source>
</reference>